<dbReference type="SUPFAM" id="SSF56281">
    <property type="entry name" value="Metallo-hydrolase/oxidoreductase"/>
    <property type="match status" value="1"/>
</dbReference>
<dbReference type="PANTHER" id="PTHR47619:SF1">
    <property type="entry name" value="EXODEOXYRIBONUCLEASE WALJ"/>
    <property type="match status" value="1"/>
</dbReference>
<dbReference type="SMART" id="SM00849">
    <property type="entry name" value="Lactamase_B"/>
    <property type="match status" value="1"/>
</dbReference>
<feature type="domain" description="Metallo-beta-lactamase" evidence="1">
    <location>
        <begin position="12"/>
        <end position="180"/>
    </location>
</feature>
<dbReference type="InterPro" id="IPR052533">
    <property type="entry name" value="WalJ/YycJ-like"/>
</dbReference>
<name>A0A1M6HQG9_9FIRM</name>
<dbReference type="Proteomes" id="UP000322917">
    <property type="component" value="Unassembled WGS sequence"/>
</dbReference>
<accession>A0A1M6HQG9</accession>
<dbReference type="RefSeq" id="WP_149734816.1">
    <property type="nucleotide sequence ID" value="NZ_FQZD01000014.1"/>
</dbReference>
<dbReference type="Pfam" id="PF12706">
    <property type="entry name" value="Lactamase_B_2"/>
    <property type="match status" value="1"/>
</dbReference>
<proteinExistence type="predicted"/>
<gene>
    <name evidence="2" type="ORF">SAMN02745170_02065</name>
</gene>
<dbReference type="InterPro" id="IPR036866">
    <property type="entry name" value="RibonucZ/Hydroxyglut_hydro"/>
</dbReference>
<dbReference type="OrthoDB" id="1846420at2"/>
<dbReference type="PANTHER" id="PTHR47619">
    <property type="entry name" value="METALLO-HYDROLASE YYCJ-RELATED"/>
    <property type="match status" value="1"/>
</dbReference>
<dbReference type="Gene3D" id="3.60.15.10">
    <property type="entry name" value="Ribonuclease Z/Hydroxyacylglutathione hydrolase-like"/>
    <property type="match status" value="1"/>
</dbReference>
<dbReference type="InterPro" id="IPR001279">
    <property type="entry name" value="Metallo-B-lactamas"/>
</dbReference>
<organism evidence="2 3">
    <name type="scientific">Propionispora hippei DSM 15287</name>
    <dbReference type="NCBI Taxonomy" id="1123003"/>
    <lineage>
        <taxon>Bacteria</taxon>
        <taxon>Bacillati</taxon>
        <taxon>Bacillota</taxon>
        <taxon>Negativicutes</taxon>
        <taxon>Selenomonadales</taxon>
        <taxon>Sporomusaceae</taxon>
        <taxon>Propionispora</taxon>
    </lineage>
</organism>
<evidence type="ECO:0000313" key="2">
    <source>
        <dbReference type="EMBL" id="SHJ24455.1"/>
    </source>
</evidence>
<sequence>MLNIKAYASGSTGNLYTLSDGTATIMLDCGLPARKIQQLTGFRLPNALLVTHEHGDHSHAVTGLQRLGVDAYMTQGTAEAIGALGHRTKIVEYNHSYRLTDRITASVFKTQHDVREPCGFIVQDSDDKVLYATDTYYLKYQFPGLTKIMIEANHSYKILAENVRAGRLHPAQERRLIKSHFSVENVLDFLAINDLSMLKEIWLIHLSAGNADPVEFKRLVAAATGKPVYIARGGG</sequence>
<evidence type="ECO:0000259" key="1">
    <source>
        <dbReference type="SMART" id="SM00849"/>
    </source>
</evidence>
<keyword evidence="3" id="KW-1185">Reference proteome</keyword>
<reference evidence="2 3" key="1">
    <citation type="submission" date="2016-11" db="EMBL/GenBank/DDBJ databases">
        <authorList>
            <person name="Varghese N."/>
            <person name="Submissions S."/>
        </authorList>
    </citation>
    <scope>NUCLEOTIDE SEQUENCE [LARGE SCALE GENOMIC DNA]</scope>
    <source>
        <strain evidence="2 3">DSM 15287</strain>
    </source>
</reference>
<evidence type="ECO:0000313" key="3">
    <source>
        <dbReference type="Proteomes" id="UP000322917"/>
    </source>
</evidence>
<dbReference type="AlphaFoldDB" id="A0A1M6HQG9"/>
<protein>
    <submittedName>
        <fullName evidence="2">Phosphoribosyl 1,2-cyclic phosphodiesterase</fullName>
    </submittedName>
</protein>
<dbReference type="EMBL" id="FQZD01000014">
    <property type="protein sequence ID" value="SHJ24455.1"/>
    <property type="molecule type" value="Genomic_DNA"/>
</dbReference>